<keyword evidence="3" id="KW-1185">Reference proteome</keyword>
<accession>A0A4R6FXF7</accession>
<evidence type="ECO:0008006" key="4">
    <source>
        <dbReference type="Google" id="ProtNLM"/>
    </source>
</evidence>
<feature type="compositionally biased region" description="Polar residues" evidence="1">
    <location>
        <begin position="339"/>
        <end position="350"/>
    </location>
</feature>
<dbReference type="EMBL" id="SNWD01000001">
    <property type="protein sequence ID" value="TDN86666.1"/>
    <property type="molecule type" value="Genomic_DNA"/>
</dbReference>
<organism evidence="2 3">
    <name type="scientific">Stakelama pacifica</name>
    <dbReference type="NCBI Taxonomy" id="517720"/>
    <lineage>
        <taxon>Bacteria</taxon>
        <taxon>Pseudomonadati</taxon>
        <taxon>Pseudomonadota</taxon>
        <taxon>Alphaproteobacteria</taxon>
        <taxon>Sphingomonadales</taxon>
        <taxon>Sphingomonadaceae</taxon>
        <taxon>Stakelama</taxon>
    </lineage>
</organism>
<dbReference type="AlphaFoldDB" id="A0A4R6FXF7"/>
<protein>
    <recommendedName>
        <fullName evidence="4">Lipoprotein</fullName>
    </recommendedName>
</protein>
<dbReference type="PROSITE" id="PS51257">
    <property type="entry name" value="PROKAR_LIPOPROTEIN"/>
    <property type="match status" value="1"/>
</dbReference>
<gene>
    <name evidence="2" type="ORF">EV664_101240</name>
</gene>
<proteinExistence type="predicted"/>
<name>A0A4R6FXF7_9SPHN</name>
<evidence type="ECO:0000256" key="1">
    <source>
        <dbReference type="SAM" id="MobiDB-lite"/>
    </source>
</evidence>
<evidence type="ECO:0000313" key="2">
    <source>
        <dbReference type="EMBL" id="TDN86666.1"/>
    </source>
</evidence>
<comment type="caution">
    <text evidence="2">The sequence shown here is derived from an EMBL/GenBank/DDBJ whole genome shotgun (WGS) entry which is preliminary data.</text>
</comment>
<reference evidence="2 3" key="1">
    <citation type="submission" date="2019-03" db="EMBL/GenBank/DDBJ databases">
        <title>Genomic Encyclopedia of Type Strains, Phase IV (KMG-IV): sequencing the most valuable type-strain genomes for metagenomic binning, comparative biology and taxonomic classification.</title>
        <authorList>
            <person name="Goeker M."/>
        </authorList>
    </citation>
    <scope>NUCLEOTIDE SEQUENCE [LARGE SCALE GENOMIC DNA]</scope>
    <source>
        <strain evidence="2 3">DSM 25059</strain>
    </source>
</reference>
<dbReference type="Proteomes" id="UP000295493">
    <property type="component" value="Unassembled WGS sequence"/>
</dbReference>
<evidence type="ECO:0000313" key="3">
    <source>
        <dbReference type="Proteomes" id="UP000295493"/>
    </source>
</evidence>
<feature type="region of interest" description="Disordered" evidence="1">
    <location>
        <begin position="301"/>
        <end position="350"/>
    </location>
</feature>
<sequence length="350" mass="37870">MKRTIGIVLPFSLAATSLSGCIQSSAARVEPLDLTVRKQSSECYVDPPPRHRTFLGTVESVTRPGAINLDCFRLYKGATDTSPPLFTEILTLTESKPERAKMLRNALADALIQHADSICLAEESSMLVRQAQINGYSSIASTGLSTVSTIVTGNLAKSILSGGAAFVGASRDHINSNAYFNQLMPTIIRAIETERRKFLTNAIDKRREDSISGYSAYQMIRDANHYHQLCSFTVGIDAIVNSVEGKAESDDIRRVNGVRQSIAEIDAQLSSANIDQDDDLKQSLLATRKELVNQLVASHLVTEPGQSPDLETSGDDTDQSAAAKEKPKDDSASEEGSTDDTQQQDEGSGE</sequence>